<protein>
    <submittedName>
        <fullName evidence="1">Uncharacterized protein</fullName>
    </submittedName>
</protein>
<name>A7EWR8_SCLS1</name>
<keyword evidence="2" id="KW-1185">Reference proteome</keyword>
<organism evidence="1 2">
    <name type="scientific">Sclerotinia sclerotiorum (strain ATCC 18683 / 1980 / Ss-1)</name>
    <name type="common">White mold</name>
    <name type="synonym">Whetzelinia sclerotiorum</name>
    <dbReference type="NCBI Taxonomy" id="665079"/>
    <lineage>
        <taxon>Eukaryota</taxon>
        <taxon>Fungi</taxon>
        <taxon>Dikarya</taxon>
        <taxon>Ascomycota</taxon>
        <taxon>Pezizomycotina</taxon>
        <taxon>Leotiomycetes</taxon>
        <taxon>Helotiales</taxon>
        <taxon>Sclerotiniaceae</taxon>
        <taxon>Sclerotinia</taxon>
    </lineage>
</organism>
<dbReference type="EMBL" id="CH476634">
    <property type="protein sequence ID" value="EDN93910.1"/>
    <property type="molecule type" value="Genomic_DNA"/>
</dbReference>
<dbReference type="GeneID" id="5485500"/>
<accession>A7EWR8</accession>
<dbReference type="Proteomes" id="UP000001312">
    <property type="component" value="Unassembled WGS sequence"/>
</dbReference>
<reference evidence="2" key="1">
    <citation type="journal article" date="2011" name="PLoS Genet.">
        <title>Genomic analysis of the necrotrophic fungal pathogens Sclerotinia sclerotiorum and Botrytis cinerea.</title>
        <authorList>
            <person name="Amselem J."/>
            <person name="Cuomo C.A."/>
            <person name="van Kan J.A."/>
            <person name="Viaud M."/>
            <person name="Benito E.P."/>
            <person name="Couloux A."/>
            <person name="Coutinho P.M."/>
            <person name="de Vries R.P."/>
            <person name="Dyer P.S."/>
            <person name="Fillinger S."/>
            <person name="Fournier E."/>
            <person name="Gout L."/>
            <person name="Hahn M."/>
            <person name="Kohn L."/>
            <person name="Lapalu N."/>
            <person name="Plummer K.M."/>
            <person name="Pradier J.M."/>
            <person name="Quevillon E."/>
            <person name="Sharon A."/>
            <person name="Simon A."/>
            <person name="ten Have A."/>
            <person name="Tudzynski B."/>
            <person name="Tudzynski P."/>
            <person name="Wincker P."/>
            <person name="Andrew M."/>
            <person name="Anthouard V."/>
            <person name="Beever R.E."/>
            <person name="Beffa R."/>
            <person name="Benoit I."/>
            <person name="Bouzid O."/>
            <person name="Brault B."/>
            <person name="Chen Z."/>
            <person name="Choquer M."/>
            <person name="Collemare J."/>
            <person name="Cotton P."/>
            <person name="Danchin E.G."/>
            <person name="Da Silva C."/>
            <person name="Gautier A."/>
            <person name="Giraud C."/>
            <person name="Giraud T."/>
            <person name="Gonzalez C."/>
            <person name="Grossetete S."/>
            <person name="Guldener U."/>
            <person name="Henrissat B."/>
            <person name="Howlett B.J."/>
            <person name="Kodira C."/>
            <person name="Kretschmer M."/>
            <person name="Lappartient A."/>
            <person name="Leroch M."/>
            <person name="Levis C."/>
            <person name="Mauceli E."/>
            <person name="Neuveglise C."/>
            <person name="Oeser B."/>
            <person name="Pearson M."/>
            <person name="Poulain J."/>
            <person name="Poussereau N."/>
            <person name="Quesneville H."/>
            <person name="Rascle C."/>
            <person name="Schumacher J."/>
            <person name="Segurens B."/>
            <person name="Sexton A."/>
            <person name="Silva E."/>
            <person name="Sirven C."/>
            <person name="Soanes D.M."/>
            <person name="Talbot N.J."/>
            <person name="Templeton M."/>
            <person name="Yandava C."/>
            <person name="Yarden O."/>
            <person name="Zeng Q."/>
            <person name="Rollins J.A."/>
            <person name="Lebrun M.H."/>
            <person name="Dickman M."/>
        </authorList>
    </citation>
    <scope>NUCLEOTIDE SEQUENCE [LARGE SCALE GENOMIC DNA]</scope>
    <source>
        <strain evidence="2">ATCC 18683 / 1980 / Ss-1</strain>
    </source>
</reference>
<evidence type="ECO:0000313" key="2">
    <source>
        <dbReference type="Proteomes" id="UP000001312"/>
    </source>
</evidence>
<sequence>MQGQGFMAFQTPISTSVHLNYWMGRVNNTTKMLYKDILLILPWNICNLDHVLVRHRRIFGTRAFDFQAWGKTGGWDPIAITTPKLYTEAIVEWECYD</sequence>
<dbReference type="InParanoid" id="A7EWR8"/>
<proteinExistence type="predicted"/>
<gene>
    <name evidence="1" type="ORF">SS1G_09777</name>
</gene>
<dbReference type="AlphaFoldDB" id="A7EWR8"/>
<evidence type="ECO:0000313" key="1">
    <source>
        <dbReference type="EMBL" id="EDN93910.1"/>
    </source>
</evidence>
<dbReference type="RefSeq" id="XP_001589144.1">
    <property type="nucleotide sequence ID" value="XM_001589094.1"/>
</dbReference>
<dbReference type="KEGG" id="ssl:SS1G_09777"/>